<accession>A0A8J3XRP1</accession>
<evidence type="ECO:0000256" key="1">
    <source>
        <dbReference type="SAM" id="MobiDB-lite"/>
    </source>
</evidence>
<protein>
    <submittedName>
        <fullName evidence="2">Uncharacterized protein</fullName>
    </submittedName>
</protein>
<dbReference type="EMBL" id="BOOR01000005">
    <property type="protein sequence ID" value="GII52267.1"/>
    <property type="molecule type" value="Genomic_DNA"/>
</dbReference>
<comment type="caution">
    <text evidence="2">The sequence shown here is derived from an EMBL/GenBank/DDBJ whole genome shotgun (WGS) entry which is preliminary data.</text>
</comment>
<keyword evidence="3" id="KW-1185">Reference proteome</keyword>
<dbReference type="AlphaFoldDB" id="A0A8J3XRP1"/>
<proteinExistence type="predicted"/>
<feature type="region of interest" description="Disordered" evidence="1">
    <location>
        <begin position="1"/>
        <end position="35"/>
    </location>
</feature>
<evidence type="ECO:0000313" key="2">
    <source>
        <dbReference type="EMBL" id="GII52267.1"/>
    </source>
</evidence>
<gene>
    <name evidence="2" type="ORF">Pth03_06560</name>
</gene>
<reference evidence="2" key="1">
    <citation type="submission" date="2021-01" db="EMBL/GenBank/DDBJ databases">
        <title>Whole genome shotgun sequence of Planotetraspora thailandica NBRC 104271.</title>
        <authorList>
            <person name="Komaki H."/>
            <person name="Tamura T."/>
        </authorList>
    </citation>
    <scope>NUCLEOTIDE SEQUENCE</scope>
    <source>
        <strain evidence="2">NBRC 104271</strain>
    </source>
</reference>
<name>A0A8J3XRP1_9ACTN</name>
<evidence type="ECO:0000313" key="3">
    <source>
        <dbReference type="Proteomes" id="UP000605992"/>
    </source>
</evidence>
<sequence length="73" mass="7531">MTVAVTVTESPGAAWADDRDSVTSGGSAEAGTARRGDTATVTVAVAAIVAAPTSRARVRRAKDLIAAFRFRRI</sequence>
<organism evidence="2 3">
    <name type="scientific">Planotetraspora thailandica</name>
    <dbReference type="NCBI Taxonomy" id="487172"/>
    <lineage>
        <taxon>Bacteria</taxon>
        <taxon>Bacillati</taxon>
        <taxon>Actinomycetota</taxon>
        <taxon>Actinomycetes</taxon>
        <taxon>Streptosporangiales</taxon>
        <taxon>Streptosporangiaceae</taxon>
        <taxon>Planotetraspora</taxon>
    </lineage>
</organism>
<dbReference type="Proteomes" id="UP000605992">
    <property type="component" value="Unassembled WGS sequence"/>
</dbReference>